<evidence type="ECO:0000313" key="1">
    <source>
        <dbReference type="EMBL" id="CCB80065.1"/>
    </source>
</evidence>
<dbReference type="AlphaFoldDB" id="F8KTB4"/>
<proteinExistence type="predicted"/>
<dbReference type="EMBL" id="FR871757">
    <property type="protein sequence ID" value="CCB80065.1"/>
    <property type="molecule type" value="Genomic_DNA"/>
</dbReference>
<evidence type="ECO:0000313" key="2">
    <source>
        <dbReference type="Proteomes" id="UP000008387"/>
    </source>
</evidence>
<sequence>MVIISKLALKIPSKLEKYTITTIKSKNKYPIFVKVSFRIALISAIYGQFEIYTGTS</sequence>
<gene>
    <name evidence="1" type="ordered locus">HBZC1_10790</name>
</gene>
<dbReference type="STRING" id="1002804.HBZC1_10790"/>
<dbReference type="KEGG" id="hbi:HBZC1_10790"/>
<reference evidence="1 2" key="1">
    <citation type="journal article" date="2011" name="J. Bacteriol.">
        <title>Genome sequence of Helicobacter bizzozeronii strain CIII-1, an isolate from human gastric mucosa.</title>
        <authorList>
            <person name="Schott T."/>
            <person name="Rossi M."/>
            <person name="Hanninen M.L."/>
        </authorList>
    </citation>
    <scope>NUCLEOTIDE SEQUENCE [LARGE SCALE GENOMIC DNA]</scope>
    <source>
        <strain evidence="1 2">CIII-1</strain>
    </source>
</reference>
<organism evidence="1 2">
    <name type="scientific">Helicobacter bizzozeronii (strain CIII-1)</name>
    <dbReference type="NCBI Taxonomy" id="1002804"/>
    <lineage>
        <taxon>Bacteria</taxon>
        <taxon>Pseudomonadati</taxon>
        <taxon>Campylobacterota</taxon>
        <taxon>Epsilonproteobacteria</taxon>
        <taxon>Campylobacterales</taxon>
        <taxon>Helicobacteraceae</taxon>
        <taxon>Helicobacter</taxon>
    </lineage>
</organism>
<dbReference type="HOGENOM" id="CLU_3008025_0_0_7"/>
<keyword evidence="2" id="KW-1185">Reference proteome</keyword>
<accession>F8KTB4</accession>
<name>F8KTB4_HELBC</name>
<protein>
    <submittedName>
        <fullName evidence="1">Uncharacterized protein</fullName>
    </submittedName>
</protein>
<dbReference type="Proteomes" id="UP000008387">
    <property type="component" value="Chromosome"/>
</dbReference>